<dbReference type="EMBL" id="AACI03000648">
    <property type="protein sequence ID" value="EJT43619.1"/>
    <property type="molecule type" value="Genomic_DNA"/>
</dbReference>
<name>J6EI62_SACK1</name>
<reference evidence="2" key="2">
    <citation type="journal article" date="2011" name="G3 (Bethesda)">
        <title>The awesome power of yeast evolutionary genetics: New genome sequences and strain resources for the Saccharomyces sensu stricto genus.</title>
        <authorList>
            <person name="Scannell D.R."/>
            <person name="Zill O.A."/>
            <person name="Rokas A."/>
            <person name="Payen C."/>
            <person name="Dunham M.J."/>
            <person name="Eisen M.B."/>
            <person name="Rine J."/>
            <person name="Johnston M."/>
            <person name="Hittinger C.T."/>
        </authorList>
    </citation>
    <scope>GENOME REANNOTATION</scope>
    <source>
        <strain evidence="2">ATCC MYA-4449 / AS 2.2408 / CBS 8840 / NBRC 1802 / NCYC 2889</strain>
    </source>
</reference>
<keyword evidence="2" id="KW-1185">Reference proteome</keyword>
<sequence length="69" mass="7408">MLECFVETLSGNSKLGILGRSNVYSSAITGGVWSAVESEIAERVARGSSVLSVDIFLASVLFLFFFSQL</sequence>
<accession>J6EI62</accession>
<organism evidence="1 2">
    <name type="scientific">Saccharomyces kudriavzevii (strain ATCC MYA-4449 / AS 2.2408 / CBS 8840 / NBRC 1802 / NCYC 2889)</name>
    <name type="common">Yeast</name>
    <dbReference type="NCBI Taxonomy" id="226230"/>
    <lineage>
        <taxon>Eukaryota</taxon>
        <taxon>Fungi</taxon>
        <taxon>Dikarya</taxon>
        <taxon>Ascomycota</taxon>
        <taxon>Saccharomycotina</taxon>
        <taxon>Saccharomycetes</taxon>
        <taxon>Saccharomycetales</taxon>
        <taxon>Saccharomycetaceae</taxon>
        <taxon>Saccharomyces</taxon>
    </lineage>
</organism>
<gene>
    <name evidence="1" type="primary">YBR124W</name>
    <name evidence="1" type="ORF">SKUD_133403</name>
</gene>
<protein>
    <submittedName>
        <fullName evidence="1">YBR124W-like protein</fullName>
    </submittedName>
</protein>
<dbReference type="HOGENOM" id="CLU_2777370_0_0_1"/>
<proteinExistence type="predicted"/>
<dbReference type="AlphaFoldDB" id="J6EI62"/>
<comment type="caution">
    <text evidence="1">The sequence shown here is derived from an EMBL/GenBank/DDBJ whole genome shotgun (WGS) entry which is preliminary data.</text>
</comment>
<dbReference type="Proteomes" id="UP000002753">
    <property type="component" value="Unassembled WGS sequence"/>
</dbReference>
<evidence type="ECO:0000313" key="2">
    <source>
        <dbReference type="Proteomes" id="UP000002753"/>
    </source>
</evidence>
<evidence type="ECO:0000313" key="1">
    <source>
        <dbReference type="EMBL" id="EJT43619.1"/>
    </source>
</evidence>
<reference evidence="1 2" key="1">
    <citation type="journal article" date="2003" name="Science">
        <title>Finding functional features in Saccharomyces genomes by phylogenetic footprinting.</title>
        <authorList>
            <person name="Cliften P.F."/>
            <person name="Sudarsanam P."/>
            <person name="Desikan A."/>
            <person name="Fulton L."/>
            <person name="Fulton B."/>
            <person name="Majors J."/>
            <person name="Waterston R."/>
            <person name="Cohen B.A."/>
            <person name="Johnston M."/>
        </authorList>
    </citation>
    <scope>NUCLEOTIDE SEQUENCE [LARGE SCALE GENOMIC DNA]</scope>
    <source>
        <strain evidence="2">ATCC MYA-4449 / AS 2.2408 / CBS 8840 / NBRC 1802 / NCYC 2889</strain>
    </source>
</reference>